<sequence length="100" mass="10578">MHREPRSGAEFVEHLLLPVVNIVFLMIPVLLVVLELASLAALQASVPEETPSAQAPAGWISPSPSPSPSTEAPTEIPSQARAKASNRAQLFPDPMVGYGP</sequence>
<dbReference type="AlphaFoldDB" id="A0A0C1Z2Z0"/>
<feature type="region of interest" description="Disordered" evidence="1">
    <location>
        <begin position="50"/>
        <end position="100"/>
    </location>
</feature>
<keyword evidence="2" id="KW-0472">Membrane</keyword>
<proteinExistence type="predicted"/>
<feature type="compositionally biased region" description="Low complexity" evidence="1">
    <location>
        <begin position="68"/>
        <end position="78"/>
    </location>
</feature>
<dbReference type="EMBL" id="JMCC02000165">
    <property type="protein sequence ID" value="KIG11909.1"/>
    <property type="molecule type" value="Genomic_DNA"/>
</dbReference>
<evidence type="ECO:0000256" key="1">
    <source>
        <dbReference type="SAM" id="MobiDB-lite"/>
    </source>
</evidence>
<evidence type="ECO:0000313" key="4">
    <source>
        <dbReference type="Proteomes" id="UP000031599"/>
    </source>
</evidence>
<keyword evidence="2" id="KW-0812">Transmembrane</keyword>
<evidence type="ECO:0000313" key="3">
    <source>
        <dbReference type="EMBL" id="KIG11909.1"/>
    </source>
</evidence>
<name>A0A0C1Z2Z0_9BACT</name>
<evidence type="ECO:0000256" key="2">
    <source>
        <dbReference type="SAM" id="Phobius"/>
    </source>
</evidence>
<comment type="caution">
    <text evidence="3">The sequence shown here is derived from an EMBL/GenBank/DDBJ whole genome shotgun (WGS) entry which is preliminary data.</text>
</comment>
<feature type="transmembrane region" description="Helical" evidence="2">
    <location>
        <begin position="15"/>
        <end position="34"/>
    </location>
</feature>
<gene>
    <name evidence="3" type="ORF">DB30_02292</name>
</gene>
<organism evidence="3 4">
    <name type="scientific">Enhygromyxa salina</name>
    <dbReference type="NCBI Taxonomy" id="215803"/>
    <lineage>
        <taxon>Bacteria</taxon>
        <taxon>Pseudomonadati</taxon>
        <taxon>Myxococcota</taxon>
        <taxon>Polyangia</taxon>
        <taxon>Nannocystales</taxon>
        <taxon>Nannocystaceae</taxon>
        <taxon>Enhygromyxa</taxon>
    </lineage>
</organism>
<dbReference type="Proteomes" id="UP000031599">
    <property type="component" value="Unassembled WGS sequence"/>
</dbReference>
<dbReference type="RefSeq" id="WP_052558830.1">
    <property type="nucleotide sequence ID" value="NZ_JMCC02000165.1"/>
</dbReference>
<keyword evidence="2" id="KW-1133">Transmembrane helix</keyword>
<accession>A0A0C1Z2Z0</accession>
<reference evidence="3 4" key="1">
    <citation type="submission" date="2014-12" db="EMBL/GenBank/DDBJ databases">
        <title>Genome assembly of Enhygromyxa salina DSM 15201.</title>
        <authorList>
            <person name="Sharma G."/>
            <person name="Subramanian S."/>
        </authorList>
    </citation>
    <scope>NUCLEOTIDE SEQUENCE [LARGE SCALE GENOMIC DNA]</scope>
    <source>
        <strain evidence="3 4">DSM 15201</strain>
    </source>
</reference>
<protein>
    <submittedName>
        <fullName evidence="3">Uncharacterized protein</fullName>
    </submittedName>
</protein>